<dbReference type="EMBL" id="JBHRZG010000024">
    <property type="protein sequence ID" value="MFC3834778.1"/>
    <property type="molecule type" value="Genomic_DNA"/>
</dbReference>
<dbReference type="RefSeq" id="WP_322472237.1">
    <property type="nucleotide sequence ID" value="NZ_JBHRZG010000024.1"/>
</dbReference>
<evidence type="ECO:0000313" key="2">
    <source>
        <dbReference type="Proteomes" id="UP001595803"/>
    </source>
</evidence>
<evidence type="ECO:0000313" key="1">
    <source>
        <dbReference type="EMBL" id="MFC3834778.1"/>
    </source>
</evidence>
<name>A0ABV7ZEH4_9DEIO</name>
<organism evidence="1 2">
    <name type="scientific">Deinococcus rufus</name>
    <dbReference type="NCBI Taxonomy" id="2136097"/>
    <lineage>
        <taxon>Bacteria</taxon>
        <taxon>Thermotogati</taxon>
        <taxon>Deinococcota</taxon>
        <taxon>Deinococci</taxon>
        <taxon>Deinococcales</taxon>
        <taxon>Deinococcaceae</taxon>
        <taxon>Deinococcus</taxon>
    </lineage>
</organism>
<gene>
    <name evidence="1" type="ORF">ACFOSB_18120</name>
</gene>
<accession>A0ABV7ZEH4</accession>
<proteinExistence type="predicted"/>
<keyword evidence="2" id="KW-1185">Reference proteome</keyword>
<comment type="caution">
    <text evidence="1">The sequence shown here is derived from an EMBL/GenBank/DDBJ whole genome shotgun (WGS) entry which is preliminary data.</text>
</comment>
<dbReference type="Proteomes" id="UP001595803">
    <property type="component" value="Unassembled WGS sequence"/>
</dbReference>
<reference evidence="2" key="1">
    <citation type="journal article" date="2019" name="Int. J. Syst. Evol. Microbiol.">
        <title>The Global Catalogue of Microorganisms (GCM) 10K type strain sequencing project: providing services to taxonomists for standard genome sequencing and annotation.</title>
        <authorList>
            <consortium name="The Broad Institute Genomics Platform"/>
            <consortium name="The Broad Institute Genome Sequencing Center for Infectious Disease"/>
            <person name="Wu L."/>
            <person name="Ma J."/>
        </authorList>
    </citation>
    <scope>NUCLEOTIDE SEQUENCE [LARGE SCALE GENOMIC DNA]</scope>
    <source>
        <strain evidence="2">CCTCC AB 2017081</strain>
    </source>
</reference>
<protein>
    <submittedName>
        <fullName evidence="1">Uncharacterized protein</fullName>
    </submittedName>
</protein>
<sequence>MTEKERILRVYSLDQEMERSAALLRRGIAGVGQPLYAGETARFLFMIDLAGGTERMLKVAWALAMKEHTGQWPGAQDFRAIGHRVLYLSDAVADLFPTEYLRREDARWGLNYLKTGMWFRPAAEILDDLARQGRYIHIDALGGQPAKGDSPERHWQQLEFAVGRALFPDEAEFSRRLMDGAGQALQEPIHAELARAFGTLGYILFRLLAAGLPSTEAKQWSVLWNSFLQYRPRTLPLSAFQPDQ</sequence>